<evidence type="ECO:0000256" key="1">
    <source>
        <dbReference type="SAM" id="SignalP"/>
    </source>
</evidence>
<organism evidence="2 3">
    <name type="scientific">Aquirufa ecclesiirivi</name>
    <dbReference type="NCBI Taxonomy" id="2715124"/>
    <lineage>
        <taxon>Bacteria</taxon>
        <taxon>Pseudomonadati</taxon>
        <taxon>Bacteroidota</taxon>
        <taxon>Cytophagia</taxon>
        <taxon>Cytophagales</taxon>
        <taxon>Flectobacillaceae</taxon>
        <taxon>Aquirufa</taxon>
    </lineage>
</organism>
<dbReference type="SUPFAM" id="SSF56935">
    <property type="entry name" value="Porins"/>
    <property type="match status" value="1"/>
</dbReference>
<dbReference type="InterPro" id="IPR008969">
    <property type="entry name" value="CarboxyPept-like_regulatory"/>
</dbReference>
<reference evidence="2 3" key="1">
    <citation type="submission" date="2020-03" db="EMBL/GenBank/DDBJ databases">
        <authorList>
            <person name="Pitt A."/>
            <person name="Hahn M.W."/>
        </authorList>
    </citation>
    <scope>NUCLEOTIDE SEQUENCE [LARGE SCALE GENOMIC DNA]</scope>
    <source>
        <strain evidence="2 3">5A-MARBSE</strain>
    </source>
</reference>
<accession>A0ABT4JGQ2</accession>
<keyword evidence="3" id="KW-1185">Reference proteome</keyword>
<evidence type="ECO:0000313" key="3">
    <source>
        <dbReference type="Proteomes" id="UP001321186"/>
    </source>
</evidence>
<name>A0ABT4JGQ2_9BACT</name>
<feature type="chain" id="PRO_5047333694" description="TonB-dependent receptor" evidence="1">
    <location>
        <begin position="20"/>
        <end position="703"/>
    </location>
</feature>
<evidence type="ECO:0008006" key="4">
    <source>
        <dbReference type="Google" id="ProtNLM"/>
    </source>
</evidence>
<dbReference type="SUPFAM" id="SSF49464">
    <property type="entry name" value="Carboxypeptidase regulatory domain-like"/>
    <property type="match status" value="1"/>
</dbReference>
<gene>
    <name evidence="2" type="ORF">G9H61_08335</name>
</gene>
<comment type="caution">
    <text evidence="2">The sequence shown here is derived from an EMBL/GenBank/DDBJ whole genome shotgun (WGS) entry which is preliminary data.</text>
</comment>
<feature type="signal peptide" evidence="1">
    <location>
        <begin position="1"/>
        <end position="19"/>
    </location>
</feature>
<evidence type="ECO:0000313" key="2">
    <source>
        <dbReference type="EMBL" id="MCZ2475450.1"/>
    </source>
</evidence>
<dbReference type="EMBL" id="JAANOH010000003">
    <property type="protein sequence ID" value="MCZ2475450.1"/>
    <property type="molecule type" value="Genomic_DNA"/>
</dbReference>
<proteinExistence type="predicted"/>
<protein>
    <recommendedName>
        <fullName evidence="4">TonB-dependent receptor</fullName>
    </recommendedName>
</protein>
<keyword evidence="1" id="KW-0732">Signal</keyword>
<dbReference type="Pfam" id="PF13715">
    <property type="entry name" value="CarbopepD_reg_2"/>
    <property type="match status" value="1"/>
</dbReference>
<dbReference type="Proteomes" id="UP001321186">
    <property type="component" value="Unassembled WGS sequence"/>
</dbReference>
<sequence>MIRTSLLLFLVFLSSRSMAQFSLKGSVMDAYHQVKLENVSLYLVHNKLFERSDSTGSFHFQKLNKGLPDTLVVSIIGYKKQSIPLVENKTLLIQLQLDKPNALAEVQVKASVPMSEDFVNQKINFLDIVLNASSKADPLLAVQSTSAASPFGESASISFRGSNPQLTQIYINDIPIPEPIKFTQMSSLGTFSLIPINTIKDLLVFPSNPPIELLNASTGVVQIQSNESFQKQNLEIDASLGQSGIHWTPWANKKNGISLFGHHQFSPLLKFFNPSALSNLPHFSESDWGINGYFQTKNLWRLKLFSLFMEEKYASQFRHPSFEGTFDYQKYRHVQTLNLSKLLEHTQWTFKFGFHESSQHDSTGNYAYHPKALQLFSGIDLQLFPQENWSIKTGYQWLHTQTSYQIRKPYYTFDYRPQSASVLYANNPSLSQQELFLSNNYTISKPVRIGFGIKLIHFPQLNDLQFTHQIHTRWFLNDSFTYTNLAWSKQIASLFTAENDYVWVTTQQISWDVVHEQELKKWSFHAFYKTEKSLVNTTQAWGAEFNLSLIKSKSKHELGIGSHWSQQKIGMNSQNSPYQIPFFLRTNSQWKWKYLDLSMSSVIRTGNYYTPLSSSTYSTELQIHVPVFGSTTSQNVSPYMRIDAMLSKMIHKSDKITWITYLSISNVLNRDNVKSINYTRDYQQSFQEYFQKRVIYIGLQLRW</sequence>
<dbReference type="RefSeq" id="WP_269010191.1">
    <property type="nucleotide sequence ID" value="NZ_JAANOH010000003.1"/>
</dbReference>